<evidence type="ECO:0000256" key="1">
    <source>
        <dbReference type="ARBA" id="ARBA00010613"/>
    </source>
</evidence>
<dbReference type="SUPFAM" id="SSF56317">
    <property type="entry name" value="Carbon-nitrogen hydrolase"/>
    <property type="match status" value="1"/>
</dbReference>
<dbReference type="GO" id="GO:0016787">
    <property type="term" value="F:hydrolase activity"/>
    <property type="evidence" value="ECO:0007669"/>
    <property type="project" value="UniProtKB-KW"/>
</dbReference>
<dbReference type="STRING" id="1223545.GS4_32_01030"/>
<dbReference type="PANTHER" id="PTHR23088">
    <property type="entry name" value="NITRILASE-RELATED"/>
    <property type="match status" value="1"/>
</dbReference>
<dbReference type="PANTHER" id="PTHR23088:SF27">
    <property type="entry name" value="DEAMINATED GLUTATHIONE AMIDASE"/>
    <property type="match status" value="1"/>
</dbReference>
<keyword evidence="3" id="KW-0378">Hydrolase</keyword>
<comment type="caution">
    <text evidence="3">The sequence shown here is derived from an EMBL/GenBank/DDBJ whole genome shotgun (WGS) entry which is preliminary data.</text>
</comment>
<comment type="similarity">
    <text evidence="1">Belongs to the carbon-nitrogen hydrolase superfamily. NIT1/NIT2 family.</text>
</comment>
<evidence type="ECO:0000313" key="3">
    <source>
        <dbReference type="EMBL" id="GAC70159.1"/>
    </source>
</evidence>
<dbReference type="eggNOG" id="COG0388">
    <property type="taxonomic scope" value="Bacteria"/>
</dbReference>
<keyword evidence="4" id="KW-1185">Reference proteome</keyword>
<dbReference type="Gene3D" id="3.60.110.10">
    <property type="entry name" value="Carbon-nitrogen hydrolase"/>
    <property type="match status" value="1"/>
</dbReference>
<organism evidence="3 4">
    <name type="scientific">Gordonia soli NBRC 108243</name>
    <dbReference type="NCBI Taxonomy" id="1223545"/>
    <lineage>
        <taxon>Bacteria</taxon>
        <taxon>Bacillati</taxon>
        <taxon>Actinomycetota</taxon>
        <taxon>Actinomycetes</taxon>
        <taxon>Mycobacteriales</taxon>
        <taxon>Gordoniaceae</taxon>
        <taxon>Gordonia</taxon>
    </lineage>
</organism>
<protein>
    <submittedName>
        <fullName evidence="3">Putative hydrolase</fullName>
    </submittedName>
</protein>
<gene>
    <name evidence="3" type="ORF">GS4_32_01030</name>
</gene>
<proteinExistence type="inferred from homology"/>
<dbReference type="PROSITE" id="PS50263">
    <property type="entry name" value="CN_HYDROLASE"/>
    <property type="match status" value="1"/>
</dbReference>
<evidence type="ECO:0000313" key="4">
    <source>
        <dbReference type="Proteomes" id="UP000011666"/>
    </source>
</evidence>
<dbReference type="CDD" id="cd07581">
    <property type="entry name" value="nitrilase_3"/>
    <property type="match status" value="1"/>
</dbReference>
<dbReference type="InterPro" id="IPR001110">
    <property type="entry name" value="UPF0012_CS"/>
</dbReference>
<dbReference type="InterPro" id="IPR036526">
    <property type="entry name" value="C-N_Hydrolase_sf"/>
</dbReference>
<name>M0QP22_9ACTN</name>
<sequence length="291" mass="29875">MSRRLTRAGDAVDGHHEPARVALMRLAMAQISSGDDPSANLHLVESAVADAAGRGAELVVFPEATMCRFGVPLGPHAQPVDGPWASAVSDIARAAGVAVVVGMFTPADDGRVRNTVLVAGADGKRSSYDKIHLYDAFGFAESATVEAGTAPVVARIGDVAVGIATCYDIRFPSLFTTLADAGAQLIVVPASWGAGEGKVHQWQVLATARALDATTYVAAVGQASPPDPEVAAAAAPTGVGHSQLTDPFGTVVAAYDGTPQVGVHDIDLGTVRRAQETLAVLANQRDITPPI</sequence>
<dbReference type="InterPro" id="IPR003010">
    <property type="entry name" value="C-N_Hydrolase"/>
</dbReference>
<feature type="domain" description="CN hydrolase" evidence="2">
    <location>
        <begin position="24"/>
        <end position="268"/>
    </location>
</feature>
<accession>M0QP22</accession>
<dbReference type="PROSITE" id="PS01227">
    <property type="entry name" value="UPF0012"/>
    <property type="match status" value="1"/>
</dbReference>
<reference evidence="3 4" key="1">
    <citation type="submission" date="2013-01" db="EMBL/GenBank/DDBJ databases">
        <title>Whole genome shotgun sequence of Gordonia soli NBRC 108243.</title>
        <authorList>
            <person name="Isaki-Nakamura S."/>
            <person name="Hosoyama A."/>
            <person name="Tsuchikane K."/>
            <person name="Ando Y."/>
            <person name="Baba S."/>
            <person name="Ohji S."/>
            <person name="Hamada M."/>
            <person name="Tamura T."/>
            <person name="Yamazoe A."/>
            <person name="Yamazaki S."/>
            <person name="Fujita N."/>
        </authorList>
    </citation>
    <scope>NUCLEOTIDE SEQUENCE [LARGE SCALE GENOMIC DNA]</scope>
    <source>
        <strain evidence="3 4">NBRC 108243</strain>
    </source>
</reference>
<dbReference type="EMBL" id="BANX01000032">
    <property type="protein sequence ID" value="GAC70159.1"/>
    <property type="molecule type" value="Genomic_DNA"/>
</dbReference>
<dbReference type="Proteomes" id="UP000011666">
    <property type="component" value="Unassembled WGS sequence"/>
</dbReference>
<dbReference type="Pfam" id="PF00795">
    <property type="entry name" value="CN_hydrolase"/>
    <property type="match status" value="1"/>
</dbReference>
<dbReference type="AlphaFoldDB" id="M0QP22"/>
<evidence type="ECO:0000259" key="2">
    <source>
        <dbReference type="PROSITE" id="PS50263"/>
    </source>
</evidence>